<evidence type="ECO:0000256" key="1">
    <source>
        <dbReference type="SAM" id="Phobius"/>
    </source>
</evidence>
<proteinExistence type="predicted"/>
<dbReference type="Gene3D" id="2.60.320.10">
    <property type="entry name" value="N-utilization substance G protein NusG, insert domain"/>
    <property type="match status" value="1"/>
</dbReference>
<organism evidence="2 3">
    <name type="scientific">Paenibacillus vini</name>
    <dbReference type="NCBI Taxonomy" id="1476024"/>
    <lineage>
        <taxon>Bacteria</taxon>
        <taxon>Bacillati</taxon>
        <taxon>Bacillota</taxon>
        <taxon>Bacilli</taxon>
        <taxon>Bacillales</taxon>
        <taxon>Paenibacillaceae</taxon>
        <taxon>Paenibacillus</taxon>
    </lineage>
</organism>
<accession>A0ABQ4MFY4</accession>
<keyword evidence="2" id="KW-0449">Lipoprotein</keyword>
<reference evidence="2 3" key="1">
    <citation type="submission" date="2021-03" db="EMBL/GenBank/DDBJ databases">
        <title>Antimicrobial resistance genes in bacteria isolated from Japanese honey, and their potential for conferring macrolide and lincosamide resistance in the American foulbrood pathogen Paenibacillus larvae.</title>
        <authorList>
            <person name="Okamoto M."/>
            <person name="Kumagai M."/>
            <person name="Kanamori H."/>
            <person name="Takamatsu D."/>
        </authorList>
    </citation>
    <scope>NUCLEOTIDE SEQUENCE [LARGE SCALE GENOMIC DNA]</scope>
    <source>
        <strain evidence="2 3">J42TS3</strain>
    </source>
</reference>
<dbReference type="RefSeq" id="WP_213656047.1">
    <property type="nucleotide sequence ID" value="NZ_BOSL01000014.1"/>
</dbReference>
<evidence type="ECO:0000313" key="3">
    <source>
        <dbReference type="Proteomes" id="UP000679992"/>
    </source>
</evidence>
<sequence length="136" mass="15199">MLKLKKGDLWLIAVLVAVGILWLGLRYFNEQSHTYNPADLNAVITVDGQLYKNVPLNGATEQIEIKTEFGHNILKKFDGGIQMISADCPKKISMAMGFISRPNETIICVPNRVYVEIAGNKGSKENEEDEVDAYVR</sequence>
<dbReference type="CDD" id="cd09911">
    <property type="entry name" value="Lin0431_like"/>
    <property type="match status" value="1"/>
</dbReference>
<dbReference type="EMBL" id="BOSL01000014">
    <property type="protein sequence ID" value="GIP54896.1"/>
    <property type="molecule type" value="Genomic_DNA"/>
</dbReference>
<comment type="caution">
    <text evidence="2">The sequence shown here is derived from an EMBL/GenBank/DDBJ whole genome shotgun (WGS) entry which is preliminary data.</text>
</comment>
<dbReference type="Proteomes" id="UP000679992">
    <property type="component" value="Unassembled WGS sequence"/>
</dbReference>
<name>A0ABQ4MFY4_9BACL</name>
<dbReference type="InterPro" id="IPR038690">
    <property type="entry name" value="NusG_2_sf"/>
</dbReference>
<keyword evidence="3" id="KW-1185">Reference proteome</keyword>
<keyword evidence="1" id="KW-0472">Membrane</keyword>
<keyword evidence="1" id="KW-1133">Transmembrane helix</keyword>
<feature type="transmembrane region" description="Helical" evidence="1">
    <location>
        <begin position="9"/>
        <end position="28"/>
    </location>
</feature>
<dbReference type="Pfam" id="PF07009">
    <property type="entry name" value="NusG_II"/>
    <property type="match status" value="1"/>
</dbReference>
<protein>
    <submittedName>
        <fullName evidence="2">Lipoprotein</fullName>
    </submittedName>
</protein>
<gene>
    <name evidence="2" type="ORF">J42TS3_39310</name>
</gene>
<evidence type="ECO:0000313" key="2">
    <source>
        <dbReference type="EMBL" id="GIP54896.1"/>
    </source>
</evidence>
<keyword evidence="1" id="KW-0812">Transmembrane</keyword>